<proteinExistence type="predicted"/>
<dbReference type="Proteomes" id="UP001140234">
    <property type="component" value="Unassembled WGS sequence"/>
</dbReference>
<name>A0ACC1JMX1_9FUNG</name>
<evidence type="ECO:0000313" key="2">
    <source>
        <dbReference type="Proteomes" id="UP001140234"/>
    </source>
</evidence>
<comment type="caution">
    <text evidence="1">The sequence shown here is derived from an EMBL/GenBank/DDBJ whole genome shotgun (WGS) entry which is preliminary data.</text>
</comment>
<reference evidence="1" key="1">
    <citation type="submission" date="2022-07" db="EMBL/GenBank/DDBJ databases">
        <title>Phylogenomic reconstructions and comparative analyses of Kickxellomycotina fungi.</title>
        <authorList>
            <person name="Reynolds N.K."/>
            <person name="Stajich J.E."/>
            <person name="Barry K."/>
            <person name="Grigoriev I.V."/>
            <person name="Crous P."/>
            <person name="Smith M.E."/>
        </authorList>
    </citation>
    <scope>NUCLEOTIDE SEQUENCE</scope>
    <source>
        <strain evidence="1">CBS 109366</strain>
    </source>
</reference>
<feature type="non-terminal residue" evidence="1">
    <location>
        <position position="1"/>
    </location>
</feature>
<evidence type="ECO:0000313" key="1">
    <source>
        <dbReference type="EMBL" id="KAJ2763976.1"/>
    </source>
</evidence>
<protein>
    <submittedName>
        <fullName evidence="1">Uncharacterized protein</fullName>
    </submittedName>
</protein>
<gene>
    <name evidence="1" type="ORF">IWQ57_005356</name>
</gene>
<keyword evidence="2" id="KW-1185">Reference proteome</keyword>
<organism evidence="1 2">
    <name type="scientific">Coemansia nantahalensis</name>
    <dbReference type="NCBI Taxonomy" id="2789366"/>
    <lineage>
        <taxon>Eukaryota</taxon>
        <taxon>Fungi</taxon>
        <taxon>Fungi incertae sedis</taxon>
        <taxon>Zoopagomycota</taxon>
        <taxon>Kickxellomycotina</taxon>
        <taxon>Kickxellomycetes</taxon>
        <taxon>Kickxellales</taxon>
        <taxon>Kickxellaceae</taxon>
        <taxon>Coemansia</taxon>
    </lineage>
</organism>
<sequence length="268" mass="29145">AEGRKWGISYGDGSFASGYTARDTVSIGNLKVPNQVIGIATNESRAYQQDTVDGLLGLSYSGVSFIPGVTTFLDNISENGYLKKPIFSVYIREKDRDDYAGEYLFGDVDKSRFEGELTWVPLRTPKFWEIMLDGVNLSVGGVSEKMEISGPAILDTGTTLIVMSEQQATEFHRAIPSAENSDIYGWILPCNTEQVFPGNVSFAIGGADFSVPIKSIVREPVKGLSGWCFSAVTSGASNFMILGDVFMRSNYVVFDRGNAQVGIAPSKH</sequence>
<dbReference type="EMBL" id="JANBUJ010002533">
    <property type="protein sequence ID" value="KAJ2763976.1"/>
    <property type="molecule type" value="Genomic_DNA"/>
</dbReference>
<accession>A0ACC1JMX1</accession>